<evidence type="ECO:0000313" key="9">
    <source>
        <dbReference type="Proteomes" id="UP000000709"/>
    </source>
</evidence>
<comment type="subcellular location">
    <subcellularLocation>
        <location evidence="1">Nucleus</location>
    </subcellularLocation>
</comment>
<dbReference type="GeneID" id="18873402"/>
<keyword evidence="5" id="KW-0508">mRNA splicing</keyword>
<accession>G3AL73</accession>
<evidence type="ECO:0000256" key="7">
    <source>
        <dbReference type="SAM" id="Coils"/>
    </source>
</evidence>
<dbReference type="HOGENOM" id="CLU_093527_0_0_1"/>
<dbReference type="OMA" id="PMHPLVD"/>
<name>G3AL73_SPAPN</name>
<evidence type="ECO:0000256" key="5">
    <source>
        <dbReference type="ARBA" id="ARBA00023187"/>
    </source>
</evidence>
<dbReference type="OrthoDB" id="205794at2759"/>
<gene>
    <name evidence="8" type="ORF">SPAPADRAFT_60427</name>
</gene>
<dbReference type="eggNOG" id="ENOG502QR1M">
    <property type="taxonomic scope" value="Eukaryota"/>
</dbReference>
<comment type="similarity">
    <text evidence="2">Belongs to the SPF27 family.</text>
</comment>
<dbReference type="InParanoid" id="G3AL73"/>
<evidence type="ECO:0000256" key="1">
    <source>
        <dbReference type="ARBA" id="ARBA00004123"/>
    </source>
</evidence>
<evidence type="ECO:0000256" key="2">
    <source>
        <dbReference type="ARBA" id="ARBA00010788"/>
    </source>
</evidence>
<keyword evidence="4" id="KW-0747">Spliceosome</keyword>
<dbReference type="PANTHER" id="PTHR13296">
    <property type="entry name" value="BCAS2 PROTEIN"/>
    <property type="match status" value="1"/>
</dbReference>
<evidence type="ECO:0000256" key="6">
    <source>
        <dbReference type="ARBA" id="ARBA00023242"/>
    </source>
</evidence>
<dbReference type="GO" id="GO:0071013">
    <property type="term" value="C:catalytic step 2 spliceosome"/>
    <property type="evidence" value="ECO:0007669"/>
    <property type="project" value="TreeGrafter"/>
</dbReference>
<keyword evidence="6" id="KW-0539">Nucleus</keyword>
<dbReference type="InterPro" id="IPR008409">
    <property type="entry name" value="SPF27"/>
</dbReference>
<dbReference type="GO" id="GO:0000974">
    <property type="term" value="C:Prp19 complex"/>
    <property type="evidence" value="ECO:0007669"/>
    <property type="project" value="TreeGrafter"/>
</dbReference>
<dbReference type="GO" id="GO:0008380">
    <property type="term" value="P:RNA splicing"/>
    <property type="evidence" value="ECO:0007669"/>
    <property type="project" value="UniProtKB-KW"/>
</dbReference>
<keyword evidence="7" id="KW-0175">Coiled coil</keyword>
<proteinExistence type="inferred from homology"/>
<dbReference type="GO" id="GO:0006397">
    <property type="term" value="P:mRNA processing"/>
    <property type="evidence" value="ECO:0007669"/>
    <property type="project" value="UniProtKB-KW"/>
</dbReference>
<keyword evidence="9" id="KW-1185">Reference proteome</keyword>
<sequence>MVTINFEPLEHLPYIAEHISPEERAHVEQLIAMELSNQFNNNVTNMVEHTYTIHQQDIHQQQLEAQQLQQLQRPTHDASNQPLHPMVDQILPLPTNQHIPNNLLNNMERQRYEEEDEEEDIHDGEGIDLSRYNGFISSPLEGSSSSDSQHNYNNLYTTLEYAHLQGRNLDLLRKNQAELSHLQSRHLQELEGINQELQDKLNNKRQMIDDVESTRKRRQVSEYKPVNDYFQQKWEEGISSAVELNIEAANMKQQE</sequence>
<keyword evidence="3" id="KW-0507">mRNA processing</keyword>
<dbReference type="RefSeq" id="XP_007374630.1">
    <property type="nucleotide sequence ID" value="XM_007374568.1"/>
</dbReference>
<dbReference type="KEGG" id="spaa:SPAPADRAFT_60427"/>
<dbReference type="Proteomes" id="UP000000709">
    <property type="component" value="Unassembled WGS sequence"/>
</dbReference>
<dbReference type="AlphaFoldDB" id="G3AL73"/>
<dbReference type="PANTHER" id="PTHR13296:SF0">
    <property type="entry name" value="PRE-MRNA-SPLICING FACTOR SPF27"/>
    <property type="match status" value="1"/>
</dbReference>
<dbReference type="STRING" id="619300.G3AL73"/>
<dbReference type="EMBL" id="GL996501">
    <property type="protein sequence ID" value="EGW33115.1"/>
    <property type="molecule type" value="Genomic_DNA"/>
</dbReference>
<reference evidence="8 9" key="1">
    <citation type="journal article" date="2011" name="Proc. Natl. Acad. Sci. U.S.A.">
        <title>Comparative genomics of xylose-fermenting fungi for enhanced biofuel production.</title>
        <authorList>
            <person name="Wohlbach D.J."/>
            <person name="Kuo A."/>
            <person name="Sato T.K."/>
            <person name="Potts K.M."/>
            <person name="Salamov A.A."/>
            <person name="LaButti K.M."/>
            <person name="Sun H."/>
            <person name="Clum A."/>
            <person name="Pangilinan J.L."/>
            <person name="Lindquist E.A."/>
            <person name="Lucas S."/>
            <person name="Lapidus A."/>
            <person name="Jin M."/>
            <person name="Gunawan C."/>
            <person name="Balan V."/>
            <person name="Dale B.E."/>
            <person name="Jeffries T.W."/>
            <person name="Zinkel R."/>
            <person name="Barry K.W."/>
            <person name="Grigoriev I.V."/>
            <person name="Gasch A.P."/>
        </authorList>
    </citation>
    <scope>NUCLEOTIDE SEQUENCE [LARGE SCALE GENOMIC DNA]</scope>
    <source>
        <strain evidence="9">NRRL Y-27907 / 11-Y1</strain>
    </source>
</reference>
<evidence type="ECO:0000256" key="3">
    <source>
        <dbReference type="ARBA" id="ARBA00022664"/>
    </source>
</evidence>
<evidence type="ECO:0000313" key="8">
    <source>
        <dbReference type="EMBL" id="EGW33115.1"/>
    </source>
</evidence>
<dbReference type="GO" id="GO:0071011">
    <property type="term" value="C:precatalytic spliceosome"/>
    <property type="evidence" value="ECO:0007669"/>
    <property type="project" value="TreeGrafter"/>
</dbReference>
<dbReference type="Pfam" id="PF05700">
    <property type="entry name" value="BCAS2"/>
    <property type="match status" value="1"/>
</dbReference>
<protein>
    <submittedName>
        <fullName evidence="8">Uncharacterized protein</fullName>
    </submittedName>
</protein>
<feature type="coiled-coil region" evidence="7">
    <location>
        <begin position="187"/>
        <end position="214"/>
    </location>
</feature>
<evidence type="ECO:0000256" key="4">
    <source>
        <dbReference type="ARBA" id="ARBA00022728"/>
    </source>
</evidence>
<organism evidence="9">
    <name type="scientific">Spathaspora passalidarum (strain NRRL Y-27907 / 11-Y1)</name>
    <dbReference type="NCBI Taxonomy" id="619300"/>
    <lineage>
        <taxon>Eukaryota</taxon>
        <taxon>Fungi</taxon>
        <taxon>Dikarya</taxon>
        <taxon>Ascomycota</taxon>
        <taxon>Saccharomycotina</taxon>
        <taxon>Pichiomycetes</taxon>
        <taxon>Debaryomycetaceae</taxon>
        <taxon>Spathaspora</taxon>
    </lineage>
</organism>